<sequence length="90" mass="10373">MHIKPECHQGSGAITAFTTPSRFLMWGPNQQSRTSPSALEMSLSWMVLEHSQWVRKAHFSPLDTHKIWTQGTPIPQWTVDRWLHIKGPEP</sequence>
<proteinExistence type="predicted"/>
<keyword evidence="2" id="KW-1185">Reference proteome</keyword>
<dbReference type="EMBL" id="AVOT02036834">
    <property type="protein sequence ID" value="MBW0531436.1"/>
    <property type="molecule type" value="Genomic_DNA"/>
</dbReference>
<accession>A0A9Q3F069</accession>
<dbReference type="Proteomes" id="UP000765509">
    <property type="component" value="Unassembled WGS sequence"/>
</dbReference>
<comment type="caution">
    <text evidence="1">The sequence shown here is derived from an EMBL/GenBank/DDBJ whole genome shotgun (WGS) entry which is preliminary data.</text>
</comment>
<name>A0A9Q3F069_9BASI</name>
<organism evidence="1 2">
    <name type="scientific">Austropuccinia psidii MF-1</name>
    <dbReference type="NCBI Taxonomy" id="1389203"/>
    <lineage>
        <taxon>Eukaryota</taxon>
        <taxon>Fungi</taxon>
        <taxon>Dikarya</taxon>
        <taxon>Basidiomycota</taxon>
        <taxon>Pucciniomycotina</taxon>
        <taxon>Pucciniomycetes</taxon>
        <taxon>Pucciniales</taxon>
        <taxon>Sphaerophragmiaceae</taxon>
        <taxon>Austropuccinia</taxon>
    </lineage>
</organism>
<evidence type="ECO:0000313" key="1">
    <source>
        <dbReference type="EMBL" id="MBW0531436.1"/>
    </source>
</evidence>
<dbReference type="AlphaFoldDB" id="A0A9Q3F069"/>
<gene>
    <name evidence="1" type="ORF">O181_071151</name>
</gene>
<reference evidence="1" key="1">
    <citation type="submission" date="2021-03" db="EMBL/GenBank/DDBJ databases">
        <title>Draft genome sequence of rust myrtle Austropuccinia psidii MF-1, a brazilian biotype.</title>
        <authorList>
            <person name="Quecine M.C."/>
            <person name="Pachon D.M.R."/>
            <person name="Bonatelli M.L."/>
            <person name="Correr F.H."/>
            <person name="Franceschini L.M."/>
            <person name="Leite T.F."/>
            <person name="Margarido G.R.A."/>
            <person name="Almeida C.A."/>
            <person name="Ferrarezi J.A."/>
            <person name="Labate C.A."/>
        </authorList>
    </citation>
    <scope>NUCLEOTIDE SEQUENCE</scope>
    <source>
        <strain evidence="1">MF-1</strain>
    </source>
</reference>
<evidence type="ECO:0000313" key="2">
    <source>
        <dbReference type="Proteomes" id="UP000765509"/>
    </source>
</evidence>
<protein>
    <submittedName>
        <fullName evidence="1">Uncharacterized protein</fullName>
    </submittedName>
</protein>